<dbReference type="AlphaFoldDB" id="A0A8J7JXB3"/>
<keyword evidence="2" id="KW-0378">Hydrolase</keyword>
<feature type="signal peptide" evidence="1">
    <location>
        <begin position="1"/>
        <end position="29"/>
    </location>
</feature>
<gene>
    <name evidence="2" type="ORF">IQ247_28325</name>
</gene>
<protein>
    <submittedName>
        <fullName evidence="2">Alpha/beta hydrolase</fullName>
    </submittedName>
</protein>
<dbReference type="InterPro" id="IPR017395">
    <property type="entry name" value="Chlorophyllase-like"/>
</dbReference>
<accession>A0A8J7JXB3</accession>
<evidence type="ECO:0000256" key="1">
    <source>
        <dbReference type="SAM" id="SignalP"/>
    </source>
</evidence>
<keyword evidence="1" id="KW-0732">Signal</keyword>
<organism evidence="2 3">
    <name type="scientific">Plectonema cf. radiosum LEGE 06105</name>
    <dbReference type="NCBI Taxonomy" id="945769"/>
    <lineage>
        <taxon>Bacteria</taxon>
        <taxon>Bacillati</taxon>
        <taxon>Cyanobacteriota</taxon>
        <taxon>Cyanophyceae</taxon>
        <taxon>Oscillatoriophycideae</taxon>
        <taxon>Oscillatoriales</taxon>
        <taxon>Microcoleaceae</taxon>
        <taxon>Plectonema</taxon>
    </lineage>
</organism>
<name>A0A8J7JXB3_9CYAN</name>
<comment type="caution">
    <text evidence="2">The sequence shown here is derived from an EMBL/GenBank/DDBJ whole genome shotgun (WGS) entry which is preliminary data.</text>
</comment>
<keyword evidence="3" id="KW-1185">Reference proteome</keyword>
<dbReference type="PANTHER" id="PTHR33428">
    <property type="entry name" value="CHLOROPHYLLASE-2, CHLOROPLASTIC"/>
    <property type="match status" value="1"/>
</dbReference>
<proteinExistence type="predicted"/>
<evidence type="ECO:0000313" key="2">
    <source>
        <dbReference type="EMBL" id="MBE9216520.1"/>
    </source>
</evidence>
<dbReference type="PANTHER" id="PTHR33428:SF14">
    <property type="entry name" value="CARBOXYLESTERASE TYPE B DOMAIN-CONTAINING PROTEIN"/>
    <property type="match status" value="1"/>
</dbReference>
<reference evidence="2" key="1">
    <citation type="submission" date="2020-10" db="EMBL/GenBank/DDBJ databases">
        <authorList>
            <person name="Castelo-Branco R."/>
            <person name="Eusebio N."/>
            <person name="Adriana R."/>
            <person name="Vieira A."/>
            <person name="Brugerolle De Fraissinette N."/>
            <person name="Rezende De Castro R."/>
            <person name="Schneider M.P."/>
            <person name="Vasconcelos V."/>
            <person name="Leao P.N."/>
        </authorList>
    </citation>
    <scope>NUCLEOTIDE SEQUENCE</scope>
    <source>
        <strain evidence="2">LEGE 06105</strain>
    </source>
</reference>
<dbReference type="GO" id="GO:0016787">
    <property type="term" value="F:hydrolase activity"/>
    <property type="evidence" value="ECO:0007669"/>
    <property type="project" value="UniProtKB-KW"/>
</dbReference>
<dbReference type="Proteomes" id="UP000620559">
    <property type="component" value="Unassembled WGS sequence"/>
</dbReference>
<dbReference type="EMBL" id="JADEWL010000175">
    <property type="protein sequence ID" value="MBE9216520.1"/>
    <property type="molecule type" value="Genomic_DNA"/>
</dbReference>
<dbReference type="InterPro" id="IPR029058">
    <property type="entry name" value="AB_hydrolase_fold"/>
</dbReference>
<sequence>MVVVKLKALSITSASTALIFWSTAQTVKAANFNPAPIYQDVGTYSTTISGNNNKTDIYFPKPRDLNSGNYSFPIALLLQGANVDKSSYSEYASIVARYGFVVVVPNHPRSLPQFGFNGLLPETSQINDVLAQVKSENANSTSPINGVVNTDKLALLGHSAGGAVGLSAIANLCIQPILCEGSFNQPDELVAGAFFGANLRNQATEEFIPINNSGIPTALIQGNRDGIALPFRAEATYDNIQNPPKALISILGANHYGITNTNNPDGPIPDPNIPTIPQDVAVETVARWSGLFLRASVLDDKEAFNYVYSTGDLLDKNVTVISQIKPIPEASSIWGLAALSFAFVAWKGTNKIKNLNVDNLNSRK</sequence>
<evidence type="ECO:0000313" key="3">
    <source>
        <dbReference type="Proteomes" id="UP000620559"/>
    </source>
</evidence>
<dbReference type="Gene3D" id="3.40.50.1820">
    <property type="entry name" value="alpha/beta hydrolase"/>
    <property type="match status" value="1"/>
</dbReference>
<dbReference type="SUPFAM" id="SSF53474">
    <property type="entry name" value="alpha/beta-Hydrolases"/>
    <property type="match status" value="1"/>
</dbReference>
<feature type="chain" id="PRO_5035270569" evidence="1">
    <location>
        <begin position="30"/>
        <end position="364"/>
    </location>
</feature>
<dbReference type="Pfam" id="PF07224">
    <property type="entry name" value="Chlorophyllase"/>
    <property type="match status" value="1"/>
</dbReference>